<feature type="compositionally biased region" description="Polar residues" evidence="1">
    <location>
        <begin position="620"/>
        <end position="635"/>
    </location>
</feature>
<feature type="domain" description="PWWP" evidence="2">
    <location>
        <begin position="116"/>
        <end position="177"/>
    </location>
</feature>
<proteinExistence type="predicted"/>
<name>A0A0E0BI93_9ORYZ</name>
<dbReference type="Gene3D" id="2.30.30.140">
    <property type="match status" value="1"/>
</dbReference>
<dbReference type="HOGENOM" id="CLU_336626_0_0_1"/>
<dbReference type="Gramene" id="OGLUM11G10620.1">
    <property type="protein sequence ID" value="OGLUM11G10620.1"/>
    <property type="gene ID" value="OGLUM11G10620"/>
</dbReference>
<evidence type="ECO:0000313" key="3">
    <source>
        <dbReference type="EnsemblPlants" id="OGLUM11G10620.1"/>
    </source>
</evidence>
<dbReference type="EnsemblPlants" id="OGLUM11G10620.1">
    <property type="protein sequence ID" value="OGLUM11G10620.1"/>
    <property type="gene ID" value="OGLUM11G10620"/>
</dbReference>
<dbReference type="SUPFAM" id="SSF63748">
    <property type="entry name" value="Tudor/PWWP/MBT"/>
    <property type="match status" value="1"/>
</dbReference>
<feature type="compositionally biased region" description="Polar residues" evidence="1">
    <location>
        <begin position="530"/>
        <end position="548"/>
    </location>
</feature>
<reference evidence="3" key="1">
    <citation type="submission" date="2015-04" db="UniProtKB">
        <authorList>
            <consortium name="EnsemblPlants"/>
        </authorList>
    </citation>
    <scope>IDENTIFICATION</scope>
</reference>
<organism evidence="3">
    <name type="scientific">Oryza glumipatula</name>
    <dbReference type="NCBI Taxonomy" id="40148"/>
    <lineage>
        <taxon>Eukaryota</taxon>
        <taxon>Viridiplantae</taxon>
        <taxon>Streptophyta</taxon>
        <taxon>Embryophyta</taxon>
        <taxon>Tracheophyta</taxon>
        <taxon>Spermatophyta</taxon>
        <taxon>Magnoliopsida</taxon>
        <taxon>Liliopsida</taxon>
        <taxon>Poales</taxon>
        <taxon>Poaceae</taxon>
        <taxon>BOP clade</taxon>
        <taxon>Oryzoideae</taxon>
        <taxon>Oryzeae</taxon>
        <taxon>Oryzinae</taxon>
        <taxon>Oryza</taxon>
    </lineage>
</organism>
<dbReference type="InterPro" id="IPR035979">
    <property type="entry name" value="RBD_domain_sf"/>
</dbReference>
<dbReference type="AlphaFoldDB" id="A0A0E0BI93"/>
<feature type="compositionally biased region" description="Basic and acidic residues" evidence="1">
    <location>
        <begin position="387"/>
        <end position="424"/>
    </location>
</feature>
<dbReference type="PANTHER" id="PTHR35491">
    <property type="entry name" value="OS12G0638500-LIKE PROTEIN"/>
    <property type="match status" value="1"/>
</dbReference>
<feature type="compositionally biased region" description="Basic and acidic residues" evidence="1">
    <location>
        <begin position="316"/>
        <end position="351"/>
    </location>
</feature>
<dbReference type="eggNOG" id="ENOG502SGAM">
    <property type="taxonomic scope" value="Eukaryota"/>
</dbReference>
<feature type="region of interest" description="Disordered" evidence="1">
    <location>
        <begin position="805"/>
        <end position="865"/>
    </location>
</feature>
<evidence type="ECO:0000259" key="2">
    <source>
        <dbReference type="PROSITE" id="PS50812"/>
    </source>
</evidence>
<feature type="compositionally biased region" description="Basic residues" evidence="1">
    <location>
        <begin position="506"/>
        <end position="517"/>
    </location>
</feature>
<dbReference type="CDD" id="cd05162">
    <property type="entry name" value="PWWP"/>
    <property type="match status" value="1"/>
</dbReference>
<protein>
    <recommendedName>
        <fullName evidence="2">PWWP domain-containing protein</fullName>
    </recommendedName>
</protein>
<feature type="region of interest" description="Disordered" evidence="1">
    <location>
        <begin position="308"/>
        <end position="688"/>
    </location>
</feature>
<accession>A0A0E0BI93</accession>
<dbReference type="SUPFAM" id="SSF54928">
    <property type="entry name" value="RNA-binding domain, RBD"/>
    <property type="match status" value="1"/>
</dbReference>
<dbReference type="PROSITE" id="PS50812">
    <property type="entry name" value="PWWP"/>
    <property type="match status" value="1"/>
</dbReference>
<dbReference type="InterPro" id="IPR000313">
    <property type="entry name" value="PWWP_dom"/>
</dbReference>
<reference evidence="3" key="2">
    <citation type="submission" date="2018-05" db="EMBL/GenBank/DDBJ databases">
        <title>OgluRS3 (Oryza glumaepatula Reference Sequence Version 3).</title>
        <authorList>
            <person name="Zhang J."/>
            <person name="Kudrna D."/>
            <person name="Lee S."/>
            <person name="Talag J."/>
            <person name="Welchert J."/>
            <person name="Wing R.A."/>
        </authorList>
    </citation>
    <scope>NUCLEOTIDE SEQUENCE [LARGE SCALE GENOMIC DNA]</scope>
</reference>
<dbReference type="Pfam" id="PF00855">
    <property type="entry name" value="PWWP"/>
    <property type="match status" value="1"/>
</dbReference>
<feature type="compositionally biased region" description="Polar residues" evidence="1">
    <location>
        <begin position="845"/>
        <end position="862"/>
    </location>
</feature>
<feature type="compositionally biased region" description="Low complexity" evidence="1">
    <location>
        <begin position="17"/>
        <end position="30"/>
    </location>
</feature>
<dbReference type="STRING" id="40148.A0A0E0BI93"/>
<keyword evidence="4" id="KW-1185">Reference proteome</keyword>
<dbReference type="GO" id="GO:0003676">
    <property type="term" value="F:nucleic acid binding"/>
    <property type="evidence" value="ECO:0007669"/>
    <property type="project" value="InterPro"/>
</dbReference>
<dbReference type="SMART" id="SM00293">
    <property type="entry name" value="PWWP"/>
    <property type="match status" value="1"/>
</dbReference>
<feature type="compositionally biased region" description="Basic and acidic residues" evidence="1">
    <location>
        <begin position="481"/>
        <end position="505"/>
    </location>
</feature>
<dbReference type="PANTHER" id="PTHR35491:SF7">
    <property type="entry name" value="OS11G0303500 PROTEIN"/>
    <property type="match status" value="1"/>
</dbReference>
<sequence length="967" mass="104315">MGTDAVRTPSARRAARTRSASSGGETPTESSGRRRSKQATVAGERGGRRRPAAGGEGGRDEEGRNGYVVAQLLKSPRSGHPKNQPSPPPQEEEEGNHGSARYDCTFQDEGGHDFAPPELVWGKVRSHPWWPGQVFDAADASELALKHTRAGAPLVAYFWDKTFAWSDASALLPFCSNFTRLASQSTMSGFVSAVDAALQEVGRRVEVGLSCTCFGSSIGKRQEIENSGIREGAYGAVVDGAYMRGAYHGRPFLDYILALGMNPLAGADRLELTTAKAQLRAFNCSRGSRHLPEFVTFEGIEDVSVAIPHTKRKRMDKSGGDDVMDMEKKPRRGESSSRKKKVLPEAGKKEIMDEEGSVPSIGATEDTLSKTKKSKNQNSAAKKNRNTSKDADGLDMDDKGSVPRKGATDDTSIKTKKSKNENRSAKKNKNTSKDADGLETVGASKKLSKKAVDETLSESKSARRTRSTRMKGGTPVALKGRGKDSGAESLKVEEKNTALLKENKVGRRAGSARKKYKTTGDGDGLEDGNANVSVSSGKRSTCGETSVASEARISEQGRKKKKLSELMAVTDVPNPSSGGKSKPRGKRSMDASTEKLEDPDRDLEDTMKTRKRKKLDTLGDLSSQPQPVSRKSTTKVGELMHKAAGQMSQTRPVRKANGAVSQKNSRSTKERQVNAPDKSAHSLKVKKGKTDTLTENSLSCSEMLSQLSLAVFNLKKKERFSSAGMNFFTDFRKYSYASRSDVEKEIYGKATNTGSCASFSDVDEDIPEKAASTEPTPLEQPLADHMQDDYWADILINVEEPLSSLRKKKDKGVNRTRKKEHVKKPAMKSSSLGNVEGPTVEGSENKQPNAETQLSVANGTKVSSEETESSSFAGLVLHFSRPGAVPSRSDLIKIFSQYGPVNEAKAETANNANCAQVIFKRRMDAEAAFAGAGKIGALGPALVSFRLSDFPAAASGNDPRQGASKSD</sequence>
<evidence type="ECO:0000256" key="1">
    <source>
        <dbReference type="SAM" id="MobiDB-lite"/>
    </source>
</evidence>
<evidence type="ECO:0000313" key="4">
    <source>
        <dbReference type="Proteomes" id="UP000026961"/>
    </source>
</evidence>
<dbReference type="Proteomes" id="UP000026961">
    <property type="component" value="Chromosome 11"/>
</dbReference>
<feature type="region of interest" description="Disordered" evidence="1">
    <location>
        <begin position="1"/>
        <end position="105"/>
    </location>
</feature>
<feature type="compositionally biased region" description="Basic residues" evidence="1">
    <location>
        <begin position="805"/>
        <end position="826"/>
    </location>
</feature>
<feature type="compositionally biased region" description="Basic and acidic residues" evidence="1">
    <location>
        <begin position="587"/>
        <end position="608"/>
    </location>
</feature>